<keyword evidence="1" id="KW-0472">Membrane</keyword>
<feature type="transmembrane region" description="Helical" evidence="1">
    <location>
        <begin position="293"/>
        <end position="311"/>
    </location>
</feature>
<evidence type="ECO:0008006" key="4">
    <source>
        <dbReference type="Google" id="ProtNLM"/>
    </source>
</evidence>
<gene>
    <name evidence="2" type="ORF">EZMO1_4793</name>
</gene>
<keyword evidence="1" id="KW-0812">Transmembrane</keyword>
<name>A0A142BIW4_9GAMM</name>
<feature type="transmembrane region" description="Helical" evidence="1">
    <location>
        <begin position="143"/>
        <end position="162"/>
    </location>
</feature>
<accession>A0A142BIW4</accession>
<feature type="transmembrane region" description="Helical" evidence="1">
    <location>
        <begin position="317"/>
        <end position="334"/>
    </location>
</feature>
<feature type="transmembrane region" description="Helical" evidence="1">
    <location>
        <begin position="264"/>
        <end position="281"/>
    </location>
</feature>
<dbReference type="RefSeq" id="WP_051790291.1">
    <property type="nucleotide sequence ID" value="NZ_CP013251.1"/>
</dbReference>
<dbReference type="OrthoDB" id="1120077at2"/>
<feature type="transmembrane region" description="Helical" evidence="1">
    <location>
        <begin position="117"/>
        <end position="137"/>
    </location>
</feature>
<proteinExistence type="predicted"/>
<feature type="transmembrane region" description="Helical" evidence="1">
    <location>
        <begin position="191"/>
        <end position="212"/>
    </location>
</feature>
<evidence type="ECO:0000313" key="2">
    <source>
        <dbReference type="EMBL" id="AMO58690.1"/>
    </source>
</evidence>
<sequence>MQVNRKGIRLLDQLLVFWVEKELLTSEQSERLRQSVTPKKAGWQILARYAFYCTVICGVLAIVAVLMDEQLIELLLRLFDASAVIKSAGFAVAATLVLCFGYRVAKKSPERFYTRESIYFLAVLFIAASDWFLGKALNTESSHYSLLLLPAFFIYAITGLVLASRTLWFFALMTLFWWFVAETDYQAGHSLYFYGMNMPLRFSLFAAAILLLSYLMPCSARTRLLFPMTKTISLLGLFIGLWGVALFGNYDSIASWSDVSQFELWQWNLPLAIACGLAVWAGSQWDDDLYRHVGISFFILLIYTLFFEYLWEVMHQALFFVLLGLSFWLLSHFAEKIWLRQAN</sequence>
<evidence type="ECO:0000256" key="1">
    <source>
        <dbReference type="SAM" id="Phobius"/>
    </source>
</evidence>
<dbReference type="KEGG" id="emp:EZMO1_4793"/>
<organism evidence="2 3">
    <name type="scientific">Endozoicomonas montiporae CL-33</name>
    <dbReference type="NCBI Taxonomy" id="570277"/>
    <lineage>
        <taxon>Bacteria</taxon>
        <taxon>Pseudomonadati</taxon>
        <taxon>Pseudomonadota</taxon>
        <taxon>Gammaproteobacteria</taxon>
        <taxon>Oceanospirillales</taxon>
        <taxon>Endozoicomonadaceae</taxon>
        <taxon>Endozoicomonas</taxon>
    </lineage>
</organism>
<feature type="transmembrane region" description="Helical" evidence="1">
    <location>
        <begin position="167"/>
        <end position="185"/>
    </location>
</feature>
<dbReference type="PATRIC" id="fig|570277.3.peg.5125"/>
<feature type="transmembrane region" description="Helical" evidence="1">
    <location>
        <begin position="87"/>
        <end position="105"/>
    </location>
</feature>
<protein>
    <recommendedName>
        <fullName evidence="4">DUF2157 domain-containing protein</fullName>
    </recommendedName>
</protein>
<feature type="transmembrane region" description="Helical" evidence="1">
    <location>
        <begin position="49"/>
        <end position="67"/>
    </location>
</feature>
<dbReference type="AlphaFoldDB" id="A0A142BIW4"/>
<feature type="transmembrane region" description="Helical" evidence="1">
    <location>
        <begin position="224"/>
        <end position="244"/>
    </location>
</feature>
<evidence type="ECO:0000313" key="3">
    <source>
        <dbReference type="Proteomes" id="UP000071065"/>
    </source>
</evidence>
<dbReference type="EMBL" id="CP013251">
    <property type="protein sequence ID" value="AMO58690.1"/>
    <property type="molecule type" value="Genomic_DNA"/>
</dbReference>
<reference evidence="2 3" key="1">
    <citation type="journal article" date="2016" name="Front. Microbiol.">
        <title>Genomic Insight into the Host-Endosymbiont Relationship of Endozoicomonas montiporae CL-33(T) with its Coral Host.</title>
        <authorList>
            <person name="Ding J.-Y."/>
            <person name="Shiu J.-H."/>
            <person name="Chen W.-M."/>
            <person name="Chiang Y.-R."/>
            <person name="Tang S.-L."/>
        </authorList>
    </citation>
    <scope>NUCLEOTIDE SEQUENCE [LARGE SCALE GENOMIC DNA]</scope>
    <source>
        <strain evidence="2 3">CL-33</strain>
    </source>
</reference>
<keyword evidence="1" id="KW-1133">Transmembrane helix</keyword>
<dbReference type="Proteomes" id="UP000071065">
    <property type="component" value="Chromosome"/>
</dbReference>